<dbReference type="AlphaFoldDB" id="A0A5Q0L651"/>
<evidence type="ECO:0000259" key="5">
    <source>
        <dbReference type="Pfam" id="PF06722"/>
    </source>
</evidence>
<dbReference type="RefSeq" id="WP_153286780.1">
    <property type="nucleotide sequence ID" value="NZ_CP045643.1"/>
</dbReference>
<keyword evidence="2" id="KW-0328">Glycosyltransferase</keyword>
<evidence type="ECO:0000313" key="8">
    <source>
        <dbReference type="Proteomes" id="UP000326179"/>
    </source>
</evidence>
<gene>
    <name evidence="7" type="ORF">GFH48_03285</name>
</gene>
<feature type="domain" description="Erythromycin biosynthesis protein CIII-like N-terminal" evidence="6">
    <location>
        <begin position="95"/>
        <end position="185"/>
    </location>
</feature>
<evidence type="ECO:0000256" key="3">
    <source>
        <dbReference type="ARBA" id="ARBA00022679"/>
    </source>
</evidence>
<dbReference type="InterPro" id="IPR010610">
    <property type="entry name" value="EryCIII-like_C"/>
</dbReference>
<dbReference type="InterPro" id="IPR002213">
    <property type="entry name" value="UDP_glucos_trans"/>
</dbReference>
<proteinExistence type="inferred from homology"/>
<keyword evidence="3 7" id="KW-0808">Transferase</keyword>
<dbReference type="Gene3D" id="3.40.50.2000">
    <property type="entry name" value="Glycogen Phosphorylase B"/>
    <property type="match status" value="2"/>
</dbReference>
<accession>A0A5Q0L651</accession>
<keyword evidence="8" id="KW-1185">Reference proteome</keyword>
<dbReference type="KEGG" id="sfy:GFH48_03285"/>
<feature type="region of interest" description="Disordered" evidence="4">
    <location>
        <begin position="194"/>
        <end position="217"/>
    </location>
</feature>
<organism evidence="7 8">
    <name type="scientific">Streptomyces fagopyri</name>
    <dbReference type="NCBI Taxonomy" id="2662397"/>
    <lineage>
        <taxon>Bacteria</taxon>
        <taxon>Bacillati</taxon>
        <taxon>Actinomycetota</taxon>
        <taxon>Actinomycetes</taxon>
        <taxon>Kitasatosporales</taxon>
        <taxon>Streptomycetaceae</taxon>
        <taxon>Streptomyces</taxon>
    </lineage>
</organism>
<protein>
    <submittedName>
        <fullName evidence="7">Glycosyltransferase</fullName>
    </submittedName>
</protein>
<dbReference type="PANTHER" id="PTHR48050:SF13">
    <property type="entry name" value="STEROL 3-BETA-GLUCOSYLTRANSFERASE UGT80A2"/>
    <property type="match status" value="1"/>
</dbReference>
<evidence type="ECO:0000313" key="7">
    <source>
        <dbReference type="EMBL" id="QFZ72411.1"/>
    </source>
</evidence>
<name>A0A5Q0L651_9ACTN</name>
<dbReference type="GO" id="GO:0016758">
    <property type="term" value="F:hexosyltransferase activity"/>
    <property type="evidence" value="ECO:0007669"/>
    <property type="project" value="UniProtKB-ARBA"/>
</dbReference>
<reference evidence="7 8" key="1">
    <citation type="submission" date="2019-10" db="EMBL/GenBank/DDBJ databases">
        <title>A novel species.</title>
        <authorList>
            <person name="Gao J."/>
        </authorList>
    </citation>
    <scope>NUCLEOTIDE SEQUENCE [LARGE SCALE GENOMIC DNA]</scope>
    <source>
        <strain evidence="7 8">QMT-28</strain>
    </source>
</reference>
<evidence type="ECO:0000256" key="2">
    <source>
        <dbReference type="ARBA" id="ARBA00022676"/>
    </source>
</evidence>
<dbReference type="InterPro" id="IPR048284">
    <property type="entry name" value="EryCIII-like_N"/>
</dbReference>
<dbReference type="PANTHER" id="PTHR48050">
    <property type="entry name" value="STEROL 3-BETA-GLUCOSYLTRANSFERASE"/>
    <property type="match status" value="1"/>
</dbReference>
<dbReference type="InterPro" id="IPR050426">
    <property type="entry name" value="Glycosyltransferase_28"/>
</dbReference>
<comment type="similarity">
    <text evidence="1">Belongs to the glycosyltransferase 28 family.</text>
</comment>
<dbReference type="EMBL" id="CP045643">
    <property type="protein sequence ID" value="QFZ72411.1"/>
    <property type="molecule type" value="Genomic_DNA"/>
</dbReference>
<dbReference type="GO" id="GO:0017000">
    <property type="term" value="P:antibiotic biosynthetic process"/>
    <property type="evidence" value="ECO:0007669"/>
    <property type="project" value="UniProtKB-ARBA"/>
</dbReference>
<evidence type="ECO:0000256" key="1">
    <source>
        <dbReference type="ARBA" id="ARBA00006962"/>
    </source>
</evidence>
<evidence type="ECO:0000256" key="4">
    <source>
        <dbReference type="SAM" id="MobiDB-lite"/>
    </source>
</evidence>
<feature type="domain" description="Erythromycin biosynthesis protein CIII-like C-terminal" evidence="5">
    <location>
        <begin position="237"/>
        <end position="378"/>
    </location>
</feature>
<dbReference type="Proteomes" id="UP000326179">
    <property type="component" value="Chromosome"/>
</dbReference>
<dbReference type="Pfam" id="PF21036">
    <property type="entry name" value="EryCIII-like_N"/>
    <property type="match status" value="1"/>
</dbReference>
<dbReference type="CDD" id="cd03784">
    <property type="entry name" value="GT1_Gtf-like"/>
    <property type="match status" value="1"/>
</dbReference>
<evidence type="ECO:0000259" key="6">
    <source>
        <dbReference type="Pfam" id="PF21036"/>
    </source>
</evidence>
<dbReference type="Pfam" id="PF06722">
    <property type="entry name" value="EryCIII-like_C"/>
    <property type="match status" value="1"/>
</dbReference>
<sequence length="386" mass="40698">MRILFFSNPLIGHLLPQFPLARALRGQGHAVAFSTPEVMAPHLAPEDFELLLSGPSSQEVTGEVARRTGADILFSATSQLVGEYFAGARVDLSLDDALAGARYWEPDLIVHEHLDFVGPLVAAVLKVPSAALAVAPALEPETARALAATVRARYLERGLQIPSQVPPGQWLLDLCPPSLQRRGALPMPPRERVAVRPEPHQGPDGATRTRRVPGGNRPRVLVSFDTASGASTGLGPVLRSLSALDIDLVATTGGDPVVDPGPQADRIELLPFTPAAELLENVSAVVHHGGPGITFGAAARGIPAVVVPGSVGQERQAERLASTGAGLALPLRDRHPAQVTAALDRLLADPGFTLAAHRLRDEIAAMPSASRVAEWLVASVSARRTR</sequence>
<dbReference type="GO" id="GO:0008194">
    <property type="term" value="F:UDP-glycosyltransferase activity"/>
    <property type="evidence" value="ECO:0007669"/>
    <property type="project" value="InterPro"/>
</dbReference>
<dbReference type="SUPFAM" id="SSF53756">
    <property type="entry name" value="UDP-Glycosyltransferase/glycogen phosphorylase"/>
    <property type="match status" value="1"/>
</dbReference>